<keyword evidence="6" id="KW-0407">Ion channel</keyword>
<gene>
    <name evidence="10" type="ORF">E5162_06925</name>
</gene>
<dbReference type="Gene3D" id="3.30.70.100">
    <property type="match status" value="1"/>
</dbReference>
<organism evidence="10 11">
    <name type="scientific">Marinicauda pacifica</name>
    <dbReference type="NCBI Taxonomy" id="1133559"/>
    <lineage>
        <taxon>Bacteria</taxon>
        <taxon>Pseudomonadati</taxon>
        <taxon>Pseudomonadota</taxon>
        <taxon>Alphaproteobacteria</taxon>
        <taxon>Maricaulales</taxon>
        <taxon>Maricaulaceae</taxon>
        <taxon>Marinicauda</taxon>
    </lineage>
</organism>
<dbReference type="Pfam" id="PF04972">
    <property type="entry name" value="BON"/>
    <property type="match status" value="1"/>
</dbReference>
<dbReference type="SUPFAM" id="SSF50182">
    <property type="entry name" value="Sm-like ribonucleoproteins"/>
    <property type="match status" value="1"/>
</dbReference>
<dbReference type="OrthoDB" id="9793781at2"/>
<dbReference type="PANTHER" id="PTHR30221">
    <property type="entry name" value="SMALL-CONDUCTANCE MECHANOSENSITIVE CHANNEL"/>
    <property type="match status" value="1"/>
</dbReference>
<feature type="chain" id="PRO_5020902439" description="Small-conductance mechanosensitive channel" evidence="8">
    <location>
        <begin position="30"/>
        <end position="456"/>
    </location>
</feature>
<keyword evidence="3 6" id="KW-0812">Transmembrane</keyword>
<sequence length="456" mass="48350">MTRVTLRFWLAFAALLACAFALLSAPAGAQTGGREAGGEIQLETDAPSDAAIARRIETIFGEIQSLSGVEIDVEAGVVTLTGETVTAEAASRAEALADRVEGVVTVENRIGRDVSVATRVAPAVGELETSLQDLVRFFPLLALAVALFLVLGLAGWLLSRWDGLWRVLAPNRFVAELLGTTVFGLFLVFGLVSALTLLDATAFLGALLGAAGVIGLAVGFAVKDTIENYIASIMLSVRQPFRPNEHVVIDGQEGRVIRLTSRATVLMTLDGNHLRLPNALVFKAVILNYTRNPERRFDFILGVDPDDDPMSAIETGLTALKALDFVLTAPDPAGVIREVGDSTINLFFAGWIDQTAADFFKSRSVAIAAVKAALDQAGFTLPDPTYRLRIDSGAVPAAPPARVPATPAARAPDEPANAQTGEASDVAPDTSLADRVEEERRKAPARDLLSEDAPTE</sequence>
<dbReference type="SUPFAM" id="SSF82689">
    <property type="entry name" value="Mechanosensitive channel protein MscS (YggB), C-terminal domain"/>
    <property type="match status" value="1"/>
</dbReference>
<dbReference type="PROSITE" id="PS51257">
    <property type="entry name" value="PROKAR_LIPOPROTEIN"/>
    <property type="match status" value="1"/>
</dbReference>
<evidence type="ECO:0000259" key="9">
    <source>
        <dbReference type="PROSITE" id="PS50914"/>
    </source>
</evidence>
<name>A0A4S2HAY9_9PROT</name>
<keyword evidence="6" id="KW-0997">Cell inner membrane</keyword>
<keyword evidence="6" id="KW-0813">Transport</keyword>
<evidence type="ECO:0000256" key="6">
    <source>
        <dbReference type="RuleBase" id="RU369025"/>
    </source>
</evidence>
<evidence type="ECO:0000256" key="5">
    <source>
        <dbReference type="ARBA" id="ARBA00023136"/>
    </source>
</evidence>
<dbReference type="EMBL" id="SRXV01000002">
    <property type="protein sequence ID" value="TGY92801.1"/>
    <property type="molecule type" value="Genomic_DNA"/>
</dbReference>
<feature type="domain" description="BON" evidence="9">
    <location>
        <begin position="48"/>
        <end position="118"/>
    </location>
</feature>
<feature type="transmembrane region" description="Helical" evidence="6">
    <location>
        <begin position="173"/>
        <end position="196"/>
    </location>
</feature>
<evidence type="ECO:0000256" key="7">
    <source>
        <dbReference type="SAM" id="MobiDB-lite"/>
    </source>
</evidence>
<dbReference type="Pfam" id="PF00924">
    <property type="entry name" value="MS_channel_2nd"/>
    <property type="match status" value="1"/>
</dbReference>
<proteinExistence type="inferred from homology"/>
<dbReference type="Gene3D" id="2.30.30.60">
    <property type="match status" value="1"/>
</dbReference>
<feature type="transmembrane region" description="Helical" evidence="6">
    <location>
        <begin position="137"/>
        <end position="161"/>
    </location>
</feature>
<keyword evidence="2" id="KW-1003">Cell membrane</keyword>
<dbReference type="Proteomes" id="UP000305451">
    <property type="component" value="Unassembled WGS sequence"/>
</dbReference>
<evidence type="ECO:0000256" key="8">
    <source>
        <dbReference type="SAM" id="SignalP"/>
    </source>
</evidence>
<protein>
    <recommendedName>
        <fullName evidence="6">Small-conductance mechanosensitive channel</fullName>
    </recommendedName>
</protein>
<feature type="compositionally biased region" description="Basic and acidic residues" evidence="7">
    <location>
        <begin position="432"/>
        <end position="449"/>
    </location>
</feature>
<comment type="function">
    <text evidence="6">Mechanosensitive channel that participates in the regulation of osmotic pressure changes within the cell, opening in response to stretch forces in the membrane lipid bilayer, without the need for other proteins. Contributes to normal resistance to hypoosmotic shock. Forms an ion channel of 1.0 nanosiemens conductance with a slight preference for anions.</text>
</comment>
<accession>A0A4S2HAY9</accession>
<dbReference type="InterPro" id="IPR045275">
    <property type="entry name" value="MscS_archaea/bacteria_type"/>
</dbReference>
<evidence type="ECO:0000313" key="11">
    <source>
        <dbReference type="Proteomes" id="UP000305451"/>
    </source>
</evidence>
<comment type="caution">
    <text evidence="10">The sequence shown here is derived from an EMBL/GenBank/DDBJ whole genome shotgun (WGS) entry which is preliminary data.</text>
</comment>
<keyword evidence="11" id="KW-1185">Reference proteome</keyword>
<dbReference type="InterPro" id="IPR010920">
    <property type="entry name" value="LSM_dom_sf"/>
</dbReference>
<dbReference type="InterPro" id="IPR006685">
    <property type="entry name" value="MscS_channel_2nd"/>
</dbReference>
<dbReference type="GO" id="GO:0005886">
    <property type="term" value="C:plasma membrane"/>
    <property type="evidence" value="ECO:0007669"/>
    <property type="project" value="UniProtKB-SubCell"/>
</dbReference>
<evidence type="ECO:0000256" key="2">
    <source>
        <dbReference type="ARBA" id="ARBA00022475"/>
    </source>
</evidence>
<dbReference type="InterPro" id="IPR007055">
    <property type="entry name" value="BON_dom"/>
</dbReference>
<keyword evidence="6" id="KW-0406">Ion transport</keyword>
<dbReference type="RefSeq" id="WP_135944309.1">
    <property type="nucleotide sequence ID" value="NZ_BMEI01000002.1"/>
</dbReference>
<reference evidence="10 11" key="1">
    <citation type="journal article" date="2013" name="Int. J. Syst. Evol. Microbiol.">
        <title>Marinicauda pacifica gen. nov., sp. nov., a prosthecate alphaproteobacterium of the family Hyphomonadaceae isolated from deep seawater.</title>
        <authorList>
            <person name="Zhang X.Y."/>
            <person name="Li G.W."/>
            <person name="Wang C.S."/>
            <person name="Zhang Y.J."/>
            <person name="Xu X.W."/>
            <person name="Li H."/>
            <person name="Liu A."/>
            <person name="Liu C."/>
            <person name="Xie B.B."/>
            <person name="Qin Q.L."/>
            <person name="Xu Z."/>
            <person name="Chen X.L."/>
            <person name="Zhou B.C."/>
            <person name="Zhang Y.Z."/>
        </authorList>
    </citation>
    <scope>NUCLEOTIDE SEQUENCE [LARGE SCALE GENOMIC DNA]</scope>
    <source>
        <strain evidence="10 11">P-1 km-3</strain>
    </source>
</reference>
<dbReference type="PROSITE" id="PS50914">
    <property type="entry name" value="BON"/>
    <property type="match status" value="1"/>
</dbReference>
<keyword evidence="5 6" id="KW-0472">Membrane</keyword>
<dbReference type="InterPro" id="IPR011066">
    <property type="entry name" value="MscS_channel_C_sf"/>
</dbReference>
<dbReference type="Gene3D" id="3.30.1340.30">
    <property type="match status" value="1"/>
</dbReference>
<feature type="signal peptide" evidence="8">
    <location>
        <begin position="1"/>
        <end position="29"/>
    </location>
</feature>
<evidence type="ECO:0000256" key="1">
    <source>
        <dbReference type="ARBA" id="ARBA00004651"/>
    </source>
</evidence>
<evidence type="ECO:0000313" key="10">
    <source>
        <dbReference type="EMBL" id="TGY92801.1"/>
    </source>
</evidence>
<dbReference type="AlphaFoldDB" id="A0A4S2HAY9"/>
<keyword evidence="4 6" id="KW-1133">Transmembrane helix</keyword>
<dbReference type="PANTHER" id="PTHR30221:SF1">
    <property type="entry name" value="SMALL-CONDUCTANCE MECHANOSENSITIVE CHANNEL"/>
    <property type="match status" value="1"/>
</dbReference>
<dbReference type="InterPro" id="IPR023408">
    <property type="entry name" value="MscS_beta-dom_sf"/>
</dbReference>
<evidence type="ECO:0000256" key="3">
    <source>
        <dbReference type="ARBA" id="ARBA00022692"/>
    </source>
</evidence>
<comment type="similarity">
    <text evidence="6">Belongs to the MscS (TC 1.A.23) family.</text>
</comment>
<dbReference type="Gene3D" id="1.10.287.1260">
    <property type="match status" value="1"/>
</dbReference>
<comment type="subcellular location">
    <subcellularLocation>
        <location evidence="6">Cell inner membrane</location>
        <topology evidence="6">Multi-pass membrane protein</topology>
    </subcellularLocation>
    <subcellularLocation>
        <location evidence="1">Cell membrane</location>
        <topology evidence="1">Multi-pass membrane protein</topology>
    </subcellularLocation>
</comment>
<feature type="region of interest" description="Disordered" evidence="7">
    <location>
        <begin position="396"/>
        <end position="456"/>
    </location>
</feature>
<keyword evidence="8" id="KW-0732">Signal</keyword>
<dbReference type="GO" id="GO:0008381">
    <property type="term" value="F:mechanosensitive monoatomic ion channel activity"/>
    <property type="evidence" value="ECO:0007669"/>
    <property type="project" value="InterPro"/>
</dbReference>
<comment type="caution">
    <text evidence="6">Lacks conserved residue(s) required for the propagation of feature annotation.</text>
</comment>
<comment type="subunit">
    <text evidence="6">Homoheptamer.</text>
</comment>
<evidence type="ECO:0000256" key="4">
    <source>
        <dbReference type="ARBA" id="ARBA00022989"/>
    </source>
</evidence>
<feature type="transmembrane region" description="Helical" evidence="6">
    <location>
        <begin position="202"/>
        <end position="222"/>
    </location>
</feature>